<dbReference type="PANTHER" id="PTHR33375">
    <property type="entry name" value="CHROMOSOME-PARTITIONING PROTEIN PARB-RELATED"/>
    <property type="match status" value="1"/>
</dbReference>
<dbReference type="GO" id="GO:0007059">
    <property type="term" value="P:chromosome segregation"/>
    <property type="evidence" value="ECO:0007669"/>
    <property type="project" value="TreeGrafter"/>
</dbReference>
<dbReference type="EMBL" id="RXZH01000001">
    <property type="protein sequence ID" value="RTZ17896.1"/>
    <property type="molecule type" value="Genomic_DNA"/>
</dbReference>
<accession>A0A3S0MMD3</accession>
<evidence type="ECO:0000313" key="3">
    <source>
        <dbReference type="Proteomes" id="UP000268973"/>
    </source>
</evidence>
<feature type="domain" description="ParB-like N-terminal" evidence="1">
    <location>
        <begin position="67"/>
        <end position="162"/>
    </location>
</feature>
<name>A0A3S0MMD3_9VIBR</name>
<reference evidence="2 3" key="1">
    <citation type="submission" date="2018-12" db="EMBL/GenBank/DDBJ databases">
        <title>Vibrio sp. isolated from China Sea.</title>
        <authorList>
            <person name="Li Y."/>
        </authorList>
    </citation>
    <scope>NUCLEOTIDE SEQUENCE [LARGE SCALE GENOMIC DNA]</scope>
    <source>
        <strain evidence="2 3">BEI207</strain>
    </source>
</reference>
<dbReference type="InterPro" id="IPR036086">
    <property type="entry name" value="ParB/Sulfiredoxin_sf"/>
</dbReference>
<keyword evidence="3" id="KW-1185">Reference proteome</keyword>
<sequence>MDKTIEKTKQLFRALSQSTQRRPKKAIFDNNETTSSTDTLGWISTYNQLTDLVLKQFPLLPPICSIKLLPLNKISANDYNPNKMAKPEGKLLLHSLEQDGLTLPILVNLQSHHDLYTIIDGFHRYELIKKHSHLQTVKGYIPAIVLSKSKGEAMSSSIRHNIARGVHQVELTANMVIALKQMNWSNEEIGRELGMDKDEVLRMQQITGLADAFKDQDFSTAWE</sequence>
<evidence type="ECO:0000259" key="1">
    <source>
        <dbReference type="SMART" id="SM00470"/>
    </source>
</evidence>
<dbReference type="InterPro" id="IPR050336">
    <property type="entry name" value="Chromosome_partition/occlusion"/>
</dbReference>
<comment type="caution">
    <text evidence="2">The sequence shown here is derived from an EMBL/GenBank/DDBJ whole genome shotgun (WGS) entry which is preliminary data.</text>
</comment>
<dbReference type="SUPFAM" id="SSF110849">
    <property type="entry name" value="ParB/Sulfiredoxin"/>
    <property type="match status" value="1"/>
</dbReference>
<dbReference type="AlphaFoldDB" id="A0A3S0MMD3"/>
<evidence type="ECO:0000313" key="2">
    <source>
        <dbReference type="EMBL" id="RTZ17896.1"/>
    </source>
</evidence>
<dbReference type="Pfam" id="PF02195">
    <property type="entry name" value="ParB_N"/>
    <property type="match status" value="1"/>
</dbReference>
<dbReference type="Proteomes" id="UP000268973">
    <property type="component" value="Unassembled WGS sequence"/>
</dbReference>
<dbReference type="InterPro" id="IPR003115">
    <property type="entry name" value="ParB_N"/>
</dbReference>
<proteinExistence type="predicted"/>
<dbReference type="GO" id="GO:0005694">
    <property type="term" value="C:chromosome"/>
    <property type="evidence" value="ECO:0007669"/>
    <property type="project" value="TreeGrafter"/>
</dbReference>
<gene>
    <name evidence="2" type="ORF">EJ063_03665</name>
</gene>
<dbReference type="SMART" id="SM00470">
    <property type="entry name" value="ParB"/>
    <property type="match status" value="1"/>
</dbReference>
<dbReference type="Gene3D" id="3.90.1530.10">
    <property type="entry name" value="Conserved hypothetical protein from pyrococcus furiosus pfu- 392566-001, ParB domain"/>
    <property type="match status" value="1"/>
</dbReference>
<dbReference type="OrthoDB" id="4536617at2"/>
<dbReference type="RefSeq" id="WP_126572646.1">
    <property type="nucleotide sequence ID" value="NZ_RXZH01000001.1"/>
</dbReference>
<dbReference type="CDD" id="cd16397">
    <property type="entry name" value="IbrB_like"/>
    <property type="match status" value="1"/>
</dbReference>
<organism evidence="2 3">
    <name type="scientific">Vibrio aquaticus</name>
    <dbReference type="NCBI Taxonomy" id="2496559"/>
    <lineage>
        <taxon>Bacteria</taxon>
        <taxon>Pseudomonadati</taxon>
        <taxon>Pseudomonadota</taxon>
        <taxon>Gammaproteobacteria</taxon>
        <taxon>Vibrionales</taxon>
        <taxon>Vibrionaceae</taxon>
        <taxon>Vibrio</taxon>
    </lineage>
</organism>
<protein>
    <submittedName>
        <fullName evidence="2">Chromosome partitioning protein ParB</fullName>
    </submittedName>
</protein>
<dbReference type="PANTHER" id="PTHR33375:SF1">
    <property type="entry name" value="CHROMOSOME-PARTITIONING PROTEIN PARB-RELATED"/>
    <property type="match status" value="1"/>
</dbReference>